<comment type="caution">
    <text evidence="2">The sequence shown here is derived from an EMBL/GenBank/DDBJ whole genome shotgun (WGS) entry which is preliminary data.</text>
</comment>
<dbReference type="EMBL" id="AJSW01000048">
    <property type="protein sequence ID" value="EIJ68446.1"/>
    <property type="molecule type" value="Genomic_DNA"/>
</dbReference>
<name>A0ABP2P1F9_HAEPH</name>
<keyword evidence="3" id="KW-1185">Reference proteome</keyword>
<accession>A0ABP2P1F9</accession>
<dbReference type="Proteomes" id="UP000003016">
    <property type="component" value="Unassembled WGS sequence"/>
</dbReference>
<dbReference type="InterPro" id="IPR016596">
    <property type="entry name" value="UCP012335"/>
</dbReference>
<evidence type="ECO:0000313" key="2">
    <source>
        <dbReference type="EMBL" id="EIJ68446.1"/>
    </source>
</evidence>
<sequence length="168" mass="18822">MFLMWALRLVYVLVSNGYFVKQLFTKASIIGVALLLSACATVPMASVEESNTTKQFRSPEKGNSGLYIYRDSFIGKALKKNLYIDDKFIGESAPDVFFYKTIKAGEHKISTESEFSNNDLNIKTESGKNYFIRQYIKFGVFVGGANLEQVSEEEGKKAISKLNMAVSH</sequence>
<evidence type="ECO:0000259" key="1">
    <source>
        <dbReference type="Pfam" id="PF11008"/>
    </source>
</evidence>
<evidence type="ECO:0000313" key="3">
    <source>
        <dbReference type="Proteomes" id="UP000003016"/>
    </source>
</evidence>
<proteinExistence type="predicted"/>
<dbReference type="GeneID" id="78224251"/>
<organism evidence="2 3">
    <name type="scientific">Haemophilus parahaemolyticus HK385</name>
    <dbReference type="NCBI Taxonomy" id="1095744"/>
    <lineage>
        <taxon>Bacteria</taxon>
        <taxon>Pseudomonadati</taxon>
        <taxon>Pseudomonadota</taxon>
        <taxon>Gammaproteobacteria</taxon>
        <taxon>Pasteurellales</taxon>
        <taxon>Pasteurellaceae</taxon>
        <taxon>Haemophilus</taxon>
    </lineage>
</organism>
<dbReference type="RefSeq" id="WP_005707106.1">
    <property type="nucleotide sequence ID" value="NZ_AJSW01000048.1"/>
</dbReference>
<dbReference type="Pfam" id="PF11008">
    <property type="entry name" value="DUF2846"/>
    <property type="match status" value="1"/>
</dbReference>
<dbReference type="InterPro" id="IPR022548">
    <property type="entry name" value="DUF2846"/>
</dbReference>
<feature type="domain" description="DUF2846" evidence="1">
    <location>
        <begin position="60"/>
        <end position="145"/>
    </location>
</feature>
<protein>
    <submittedName>
        <fullName evidence="2">PF11008 family protein</fullName>
    </submittedName>
</protein>
<gene>
    <name evidence="2" type="ORF">HMPREF1050_1355</name>
</gene>
<dbReference type="PIRSF" id="PIRSF012335">
    <property type="entry name" value="UCP012335"/>
    <property type="match status" value="1"/>
</dbReference>
<reference evidence="2 3" key="1">
    <citation type="submission" date="2012-02" db="EMBL/GenBank/DDBJ databases">
        <authorList>
            <person name="Harkins D.M."/>
            <person name="Madupu R."/>
            <person name="Durkin A.S."/>
            <person name="Torralba M."/>
            <person name="Methe B."/>
            <person name="Sutton G.G."/>
            <person name="Nelson K.E."/>
        </authorList>
    </citation>
    <scope>NUCLEOTIDE SEQUENCE [LARGE SCALE GENOMIC DNA]</scope>
    <source>
        <strain evidence="2 3">HK385</strain>
    </source>
</reference>